<feature type="domain" description="RING-type" evidence="3">
    <location>
        <begin position="12"/>
        <end position="53"/>
    </location>
</feature>
<evidence type="ECO:0000313" key="4">
    <source>
        <dbReference type="EMBL" id="KAF1814114.1"/>
    </source>
</evidence>
<dbReference type="GO" id="GO:0000795">
    <property type="term" value="C:synaptonemal complex"/>
    <property type="evidence" value="ECO:0007669"/>
    <property type="project" value="InterPro"/>
</dbReference>
<sequence>MDFILRCNSTKCRVQLVDRTVVTTCSHIFCLQCSESLGLSTAASPTRRCPACDQLLSNPDDAMIQVLNLSEEQKSTVLSGLTPGTIMECAGRAIGFYSYQAMQEILYQEYSVKHLTDRYTALKSEMNRTVQEANTEMNSLRERINSMKSEKANLEEKNRELVNAFREKSKALQNTQRMYQGLKAQVMATHTEHAAAEDAENALNNMSSPRFEQLAPPKPRGPFSQYSGDGLTSRIGTARRMSPLPNMLHTHHQRSVL</sequence>
<dbReference type="GeneID" id="54422871"/>
<evidence type="ECO:0000313" key="5">
    <source>
        <dbReference type="Proteomes" id="UP000504638"/>
    </source>
</evidence>
<feature type="coiled-coil region" evidence="2">
    <location>
        <begin position="112"/>
        <end position="174"/>
    </location>
</feature>
<reference evidence="4 6" key="1">
    <citation type="submission" date="2020-01" db="EMBL/GenBank/DDBJ databases">
        <authorList>
            <consortium name="DOE Joint Genome Institute"/>
            <person name="Haridas S."/>
            <person name="Albert R."/>
            <person name="Binder M."/>
            <person name="Bloem J."/>
            <person name="Labutti K."/>
            <person name="Salamov A."/>
            <person name="Andreopoulos B."/>
            <person name="Baker S.E."/>
            <person name="Barry K."/>
            <person name="Bills G."/>
            <person name="Bluhm B.H."/>
            <person name="Cannon C."/>
            <person name="Castanera R."/>
            <person name="Culley D.E."/>
            <person name="Daum C."/>
            <person name="Ezra D."/>
            <person name="Gonzalez J.B."/>
            <person name="Henrissat B."/>
            <person name="Kuo A."/>
            <person name="Liang C."/>
            <person name="Lipzen A."/>
            <person name="Lutzoni F."/>
            <person name="Magnuson J."/>
            <person name="Mondo S."/>
            <person name="Nolan M."/>
            <person name="Ohm R."/>
            <person name="Pangilinan J."/>
            <person name="Park H.-J."/>
            <person name="Ramirez L."/>
            <person name="Alfaro M."/>
            <person name="Sun H."/>
            <person name="Tritt A."/>
            <person name="Yoshinaga Y."/>
            <person name="Zwiers L.-H."/>
            <person name="Turgeon B.G."/>
            <person name="Goodwin S.B."/>
            <person name="Spatafora J.W."/>
            <person name="Crous P.W."/>
            <person name="Grigoriev I.V."/>
        </authorList>
    </citation>
    <scope>NUCLEOTIDE SEQUENCE</scope>
    <source>
        <strain evidence="4 6">CBS 781.70</strain>
    </source>
</reference>
<reference evidence="6" key="3">
    <citation type="submission" date="2025-04" db="UniProtKB">
        <authorList>
            <consortium name="RefSeq"/>
        </authorList>
    </citation>
    <scope>IDENTIFICATION</scope>
    <source>
        <strain evidence="6">CBS 781.70</strain>
    </source>
</reference>
<evidence type="ECO:0000256" key="2">
    <source>
        <dbReference type="SAM" id="Coils"/>
    </source>
</evidence>
<dbReference type="PANTHER" id="PTHR14305">
    <property type="entry name" value="E3 UBIQUITIN-PROTEIN LIGASE CCNB1IP1"/>
    <property type="match status" value="1"/>
</dbReference>
<dbReference type="GO" id="GO:0008270">
    <property type="term" value="F:zinc ion binding"/>
    <property type="evidence" value="ECO:0007669"/>
    <property type="project" value="UniProtKB-KW"/>
</dbReference>
<dbReference type="SUPFAM" id="SSF57850">
    <property type="entry name" value="RING/U-box"/>
    <property type="match status" value="1"/>
</dbReference>
<dbReference type="InterPro" id="IPR042448">
    <property type="entry name" value="CCNB1IP1"/>
</dbReference>
<dbReference type="InterPro" id="IPR013083">
    <property type="entry name" value="Znf_RING/FYVE/PHD"/>
</dbReference>
<dbReference type="InterPro" id="IPR001841">
    <property type="entry name" value="Znf_RING"/>
</dbReference>
<accession>A0A6G1G7V7</accession>
<evidence type="ECO:0000313" key="6">
    <source>
        <dbReference type="RefSeq" id="XP_033535745.1"/>
    </source>
</evidence>
<name>A0A6G1G7V7_9PEZI</name>
<protein>
    <recommendedName>
        <fullName evidence="3">RING-type domain-containing protein</fullName>
    </recommendedName>
</protein>
<dbReference type="PROSITE" id="PS50089">
    <property type="entry name" value="ZF_RING_2"/>
    <property type="match status" value="1"/>
</dbReference>
<keyword evidence="1" id="KW-0862">Zinc</keyword>
<dbReference type="EMBL" id="ML975153">
    <property type="protein sequence ID" value="KAF1814114.1"/>
    <property type="molecule type" value="Genomic_DNA"/>
</dbReference>
<dbReference type="PANTHER" id="PTHR14305:SF0">
    <property type="entry name" value="E3 UBIQUITIN-PROTEIN LIGASE CCNB1IP1"/>
    <property type="match status" value="1"/>
</dbReference>
<dbReference type="OrthoDB" id="441210at2759"/>
<dbReference type="AlphaFoldDB" id="A0A6G1G7V7"/>
<dbReference type="GO" id="GO:0007131">
    <property type="term" value="P:reciprocal meiotic recombination"/>
    <property type="evidence" value="ECO:0007669"/>
    <property type="project" value="InterPro"/>
</dbReference>
<dbReference type="RefSeq" id="XP_033535745.1">
    <property type="nucleotide sequence ID" value="XM_033682301.1"/>
</dbReference>
<dbReference type="Gene3D" id="3.30.40.10">
    <property type="entry name" value="Zinc/RING finger domain, C3HC4 (zinc finger)"/>
    <property type="match status" value="1"/>
</dbReference>
<keyword evidence="1" id="KW-0479">Metal-binding</keyword>
<organism evidence="4">
    <name type="scientific">Eremomyces bilateralis CBS 781.70</name>
    <dbReference type="NCBI Taxonomy" id="1392243"/>
    <lineage>
        <taxon>Eukaryota</taxon>
        <taxon>Fungi</taxon>
        <taxon>Dikarya</taxon>
        <taxon>Ascomycota</taxon>
        <taxon>Pezizomycotina</taxon>
        <taxon>Dothideomycetes</taxon>
        <taxon>Dothideomycetes incertae sedis</taxon>
        <taxon>Eremomycetales</taxon>
        <taxon>Eremomycetaceae</taxon>
        <taxon>Eremomyces</taxon>
    </lineage>
</organism>
<keyword evidence="5" id="KW-1185">Reference proteome</keyword>
<reference evidence="6" key="2">
    <citation type="submission" date="2020-04" db="EMBL/GenBank/DDBJ databases">
        <authorList>
            <consortium name="NCBI Genome Project"/>
        </authorList>
    </citation>
    <scope>NUCLEOTIDE SEQUENCE</scope>
    <source>
        <strain evidence="6">CBS 781.70</strain>
    </source>
</reference>
<evidence type="ECO:0000259" key="3">
    <source>
        <dbReference type="PROSITE" id="PS50089"/>
    </source>
</evidence>
<keyword evidence="2" id="KW-0175">Coiled coil</keyword>
<proteinExistence type="predicted"/>
<dbReference type="Proteomes" id="UP000504638">
    <property type="component" value="Unplaced"/>
</dbReference>
<evidence type="ECO:0000256" key="1">
    <source>
        <dbReference type="PROSITE-ProRule" id="PRU00175"/>
    </source>
</evidence>
<gene>
    <name evidence="4 6" type="ORF">P152DRAFT_499671</name>
</gene>
<keyword evidence="1" id="KW-0863">Zinc-finger</keyword>
<dbReference type="GO" id="GO:0061630">
    <property type="term" value="F:ubiquitin protein ligase activity"/>
    <property type="evidence" value="ECO:0007669"/>
    <property type="project" value="InterPro"/>
</dbReference>